<name>A0ABP0EUH6_CLALP</name>
<sequence>MEPTCMSGWKEKNPTKMNSIHGIRVTLRWPVYAVRIFYTDPGSNLMESGPKWRCSRDTAPHHDFCFICLKRLEERILVTAMRRFNISHRFPLTTRSTVALTKSESSDVIDDVGITEKDKISFYVIGLFLSTVSLYVIIALAYHRYRTHKRKKKEALLRKSESTRGRKLKGSSSPWLDNLSLIAAVFAFLNCLSDHPTMYTKDVSSLTCKVMQCFSFIFYAAGITSLYTFLWLRQRACYKSPTLAQMYSKLLTVLSSTILPVFLVMMVAGMALTATLWTFEGSEVGCVETSENRVPFIVLFSGSVAMQLTLLGLFVFPLKRHARFVNDSILAATVGALLCKEEKPVRAKNKQLQVDVIDQDVNHAGINWLQPDLRTAMTCRRRHEKQATSRTTGETKDS</sequence>
<feature type="transmembrane region" description="Helical" evidence="1">
    <location>
        <begin position="120"/>
        <end position="142"/>
    </location>
</feature>
<keyword evidence="1" id="KW-0812">Transmembrane</keyword>
<keyword evidence="1" id="KW-0472">Membrane</keyword>
<dbReference type="Proteomes" id="UP001642483">
    <property type="component" value="Unassembled WGS sequence"/>
</dbReference>
<reference evidence="2 3" key="1">
    <citation type="submission" date="2024-02" db="EMBL/GenBank/DDBJ databases">
        <authorList>
            <person name="Daric V."/>
            <person name="Darras S."/>
        </authorList>
    </citation>
    <scope>NUCLEOTIDE SEQUENCE [LARGE SCALE GENOMIC DNA]</scope>
</reference>
<evidence type="ECO:0000313" key="2">
    <source>
        <dbReference type="EMBL" id="CAK8671006.1"/>
    </source>
</evidence>
<gene>
    <name evidence="2" type="ORF">CVLEPA_LOCUS35</name>
</gene>
<feature type="transmembrane region" description="Helical" evidence="1">
    <location>
        <begin position="296"/>
        <end position="316"/>
    </location>
</feature>
<protein>
    <recommendedName>
        <fullName evidence="4">G-protein coupled receptors family 3 profile domain-containing protein</fullName>
    </recommendedName>
</protein>
<feature type="transmembrane region" description="Helical" evidence="1">
    <location>
        <begin position="175"/>
        <end position="193"/>
    </location>
</feature>
<organism evidence="2 3">
    <name type="scientific">Clavelina lepadiformis</name>
    <name type="common">Light-bulb sea squirt</name>
    <name type="synonym">Ascidia lepadiformis</name>
    <dbReference type="NCBI Taxonomy" id="159417"/>
    <lineage>
        <taxon>Eukaryota</taxon>
        <taxon>Metazoa</taxon>
        <taxon>Chordata</taxon>
        <taxon>Tunicata</taxon>
        <taxon>Ascidiacea</taxon>
        <taxon>Aplousobranchia</taxon>
        <taxon>Clavelinidae</taxon>
        <taxon>Clavelina</taxon>
    </lineage>
</organism>
<proteinExistence type="predicted"/>
<evidence type="ECO:0000313" key="3">
    <source>
        <dbReference type="Proteomes" id="UP001642483"/>
    </source>
</evidence>
<feature type="transmembrane region" description="Helical" evidence="1">
    <location>
        <begin position="213"/>
        <end position="232"/>
    </location>
</feature>
<comment type="caution">
    <text evidence="2">The sequence shown here is derived from an EMBL/GenBank/DDBJ whole genome shotgun (WGS) entry which is preliminary data.</text>
</comment>
<keyword evidence="3" id="KW-1185">Reference proteome</keyword>
<evidence type="ECO:0000256" key="1">
    <source>
        <dbReference type="SAM" id="Phobius"/>
    </source>
</evidence>
<dbReference type="EMBL" id="CAWYQH010000001">
    <property type="protein sequence ID" value="CAK8671006.1"/>
    <property type="molecule type" value="Genomic_DNA"/>
</dbReference>
<keyword evidence="1" id="KW-1133">Transmembrane helix</keyword>
<accession>A0ABP0EUH6</accession>
<evidence type="ECO:0008006" key="4">
    <source>
        <dbReference type="Google" id="ProtNLM"/>
    </source>
</evidence>
<feature type="transmembrane region" description="Helical" evidence="1">
    <location>
        <begin position="253"/>
        <end position="276"/>
    </location>
</feature>